<dbReference type="RefSeq" id="WP_106678275.1">
    <property type="nucleotide sequence ID" value="NZ_JACHWV010000001.1"/>
</dbReference>
<dbReference type="FunFam" id="1.20.1260.100:FF:000001">
    <property type="entry name" value="translocator protein 2"/>
    <property type="match status" value="1"/>
</dbReference>
<name>A0A2T1NHI5_9FLAO</name>
<protein>
    <submittedName>
        <fullName evidence="7">TspO protein</fullName>
    </submittedName>
</protein>
<keyword evidence="4 6" id="KW-1133">Transmembrane helix</keyword>
<evidence type="ECO:0000256" key="2">
    <source>
        <dbReference type="ARBA" id="ARBA00007524"/>
    </source>
</evidence>
<organism evidence="7 8">
    <name type="scientific">Mesoflavibacter zeaxanthinifaciens subsp. sabulilitoris</name>
    <dbReference type="NCBI Taxonomy" id="1520893"/>
    <lineage>
        <taxon>Bacteria</taxon>
        <taxon>Pseudomonadati</taxon>
        <taxon>Bacteroidota</taxon>
        <taxon>Flavobacteriia</taxon>
        <taxon>Flavobacteriales</taxon>
        <taxon>Flavobacteriaceae</taxon>
        <taxon>Mesoflavibacter</taxon>
    </lineage>
</organism>
<dbReference type="InterPro" id="IPR004307">
    <property type="entry name" value="TspO_MBR"/>
</dbReference>
<dbReference type="InterPro" id="IPR038330">
    <property type="entry name" value="TspO/MBR-related_sf"/>
</dbReference>
<feature type="transmembrane region" description="Helical" evidence="6">
    <location>
        <begin position="75"/>
        <end position="93"/>
    </location>
</feature>
<feature type="transmembrane region" description="Helical" evidence="6">
    <location>
        <begin position="46"/>
        <end position="68"/>
    </location>
</feature>
<dbReference type="PANTHER" id="PTHR10057">
    <property type="entry name" value="PERIPHERAL-TYPE BENZODIAZEPINE RECEPTOR"/>
    <property type="match status" value="1"/>
</dbReference>
<gene>
    <name evidence="7" type="ORF">C7H61_06670</name>
</gene>
<dbReference type="Gene3D" id="1.20.1260.100">
    <property type="entry name" value="TspO/MBR protein"/>
    <property type="match status" value="1"/>
</dbReference>
<evidence type="ECO:0000313" key="8">
    <source>
        <dbReference type="Proteomes" id="UP000238430"/>
    </source>
</evidence>
<feature type="transmembrane region" description="Helical" evidence="6">
    <location>
        <begin position="7"/>
        <end position="26"/>
    </location>
</feature>
<accession>A0A2T1NHI5</accession>
<evidence type="ECO:0000256" key="3">
    <source>
        <dbReference type="ARBA" id="ARBA00022692"/>
    </source>
</evidence>
<dbReference type="Pfam" id="PF03073">
    <property type="entry name" value="TspO_MBR"/>
    <property type="match status" value="1"/>
</dbReference>
<keyword evidence="8" id="KW-1185">Reference proteome</keyword>
<evidence type="ECO:0000256" key="6">
    <source>
        <dbReference type="SAM" id="Phobius"/>
    </source>
</evidence>
<evidence type="ECO:0000256" key="5">
    <source>
        <dbReference type="ARBA" id="ARBA00023136"/>
    </source>
</evidence>
<dbReference type="Proteomes" id="UP000238430">
    <property type="component" value="Unassembled WGS sequence"/>
</dbReference>
<comment type="caution">
    <text evidence="7">The sequence shown here is derived from an EMBL/GenBank/DDBJ whole genome shotgun (WGS) entry which is preliminary data.</text>
</comment>
<keyword evidence="3 6" id="KW-0812">Transmembrane</keyword>
<dbReference type="PIRSF" id="PIRSF005859">
    <property type="entry name" value="PBR"/>
    <property type="match status" value="1"/>
</dbReference>
<dbReference type="EMBL" id="PXOT01000020">
    <property type="protein sequence ID" value="PSG92252.1"/>
    <property type="molecule type" value="Genomic_DNA"/>
</dbReference>
<dbReference type="CDD" id="cd15904">
    <property type="entry name" value="TSPO_MBR"/>
    <property type="match status" value="1"/>
</dbReference>
<comment type="subcellular location">
    <subcellularLocation>
        <location evidence="1">Membrane</location>
        <topology evidence="1">Multi-pass membrane protein</topology>
    </subcellularLocation>
</comment>
<feature type="transmembrane region" description="Helical" evidence="6">
    <location>
        <begin position="99"/>
        <end position="119"/>
    </location>
</feature>
<reference evidence="7 8" key="1">
    <citation type="submission" date="2018-03" db="EMBL/GenBank/DDBJ databases">
        <title>Mesoflavibacter sp. HG37 and Mesoflavibacter sp. HG96 sp.nov., two marine bacteria isolated from seawater of Western Pacific Ocean.</title>
        <authorList>
            <person name="Cheng H."/>
            <person name="Wu Y.-H."/>
            <person name="Guo L.-L."/>
            <person name="Xu X.-W."/>
        </authorList>
    </citation>
    <scope>NUCLEOTIDE SEQUENCE [LARGE SCALE GENOMIC DNA]</scope>
    <source>
        <strain evidence="7 8">KCTC 42117</strain>
    </source>
</reference>
<evidence type="ECO:0000256" key="1">
    <source>
        <dbReference type="ARBA" id="ARBA00004141"/>
    </source>
</evidence>
<comment type="similarity">
    <text evidence="2">Belongs to the TspO/BZRP family.</text>
</comment>
<evidence type="ECO:0000313" key="7">
    <source>
        <dbReference type="EMBL" id="PSG92252.1"/>
    </source>
</evidence>
<dbReference type="OrthoDB" id="9795496at2"/>
<evidence type="ECO:0000256" key="4">
    <source>
        <dbReference type="ARBA" id="ARBA00022989"/>
    </source>
</evidence>
<sequence length="153" mass="17793">MNNLKRFLFFLFINIGSLGLGSLLMNNGPTSEWYLNLNKAPWTPPGWLFGVAWTTIMVCFSIYLTYLFSKLSSKNIKIAFSIQVFLNIIWNFIFFNQHLILLGLITIILLTIVVFYIFFSFKNIMKTKSLLLLPYMIWLLIATSLNAYILINN</sequence>
<dbReference type="GO" id="GO:0016020">
    <property type="term" value="C:membrane"/>
    <property type="evidence" value="ECO:0007669"/>
    <property type="project" value="UniProtKB-SubCell"/>
</dbReference>
<feature type="transmembrane region" description="Helical" evidence="6">
    <location>
        <begin position="131"/>
        <end position="151"/>
    </location>
</feature>
<dbReference type="GO" id="GO:0033013">
    <property type="term" value="P:tetrapyrrole metabolic process"/>
    <property type="evidence" value="ECO:0007669"/>
    <property type="project" value="UniProtKB-ARBA"/>
</dbReference>
<dbReference type="AlphaFoldDB" id="A0A2T1NHI5"/>
<dbReference type="PANTHER" id="PTHR10057:SF0">
    <property type="entry name" value="TRANSLOCATOR PROTEIN"/>
    <property type="match status" value="1"/>
</dbReference>
<proteinExistence type="inferred from homology"/>
<keyword evidence="5 6" id="KW-0472">Membrane</keyword>